<dbReference type="GO" id="GO:0003677">
    <property type="term" value="F:DNA binding"/>
    <property type="evidence" value="ECO:0007669"/>
    <property type="project" value="InterPro"/>
</dbReference>
<dbReference type="PROSITE" id="PS50943">
    <property type="entry name" value="HTH_CROC1"/>
    <property type="match status" value="1"/>
</dbReference>
<evidence type="ECO:0000313" key="3">
    <source>
        <dbReference type="Proteomes" id="UP000434342"/>
    </source>
</evidence>
<comment type="caution">
    <text evidence="2">The sequence shown here is derived from an EMBL/GenBank/DDBJ whole genome shotgun (WGS) entry which is preliminary data.</text>
</comment>
<dbReference type="SUPFAM" id="SSF47413">
    <property type="entry name" value="lambda repressor-like DNA-binding domains"/>
    <property type="match status" value="1"/>
</dbReference>
<dbReference type="AlphaFoldDB" id="A0A6N7X6Z9"/>
<dbReference type="CDD" id="cd00093">
    <property type="entry name" value="HTH_XRE"/>
    <property type="match status" value="1"/>
</dbReference>
<accession>A0A6N7X6Z9</accession>
<proteinExistence type="predicted"/>
<dbReference type="Proteomes" id="UP000434342">
    <property type="component" value="Unassembled WGS sequence"/>
</dbReference>
<protein>
    <submittedName>
        <fullName evidence="2">Helix-turn-helix transcriptional regulator</fullName>
    </submittedName>
</protein>
<sequence>MAFSNGRSYAEDLEEPRSAGEIMVDYLMDLCESVYYRMDALGIGKKELADRMGKKPSQITRILSGEANVTLQTVAQLDEVLGLGISLKGSFECNPPRSASSDTVGQECLTGMDLVGSISPADTITVADTAPAGHSTRLTALPGGLAA</sequence>
<dbReference type="RefSeq" id="WP_154540055.1">
    <property type="nucleotide sequence ID" value="NZ_JALEVF010000127.1"/>
</dbReference>
<dbReference type="InterPro" id="IPR010982">
    <property type="entry name" value="Lambda_DNA-bd_dom_sf"/>
</dbReference>
<name>A0A6N7X6Z9_9ACTN</name>
<reference evidence="2 3" key="1">
    <citation type="submission" date="2019-08" db="EMBL/GenBank/DDBJ databases">
        <title>In-depth cultivation of the pig gut microbiome towards novel bacterial diversity and tailored functional studies.</title>
        <authorList>
            <person name="Wylensek D."/>
            <person name="Hitch T.C.A."/>
            <person name="Clavel T."/>
        </authorList>
    </citation>
    <scope>NUCLEOTIDE SEQUENCE [LARGE SCALE GENOMIC DNA]</scope>
    <source>
        <strain evidence="2 3">WB01_CNA04</strain>
    </source>
</reference>
<gene>
    <name evidence="2" type="ORF">FYJ69_03590</name>
</gene>
<feature type="domain" description="HTH cro/C1-type" evidence="1">
    <location>
        <begin position="34"/>
        <end position="88"/>
    </location>
</feature>
<dbReference type="Pfam" id="PF01381">
    <property type="entry name" value="HTH_3"/>
    <property type="match status" value="1"/>
</dbReference>
<evidence type="ECO:0000313" key="2">
    <source>
        <dbReference type="EMBL" id="MST60002.1"/>
    </source>
</evidence>
<dbReference type="EMBL" id="VUND01000001">
    <property type="protein sequence ID" value="MST60002.1"/>
    <property type="molecule type" value="Genomic_DNA"/>
</dbReference>
<dbReference type="InterPro" id="IPR001387">
    <property type="entry name" value="Cro/C1-type_HTH"/>
</dbReference>
<evidence type="ECO:0000259" key="1">
    <source>
        <dbReference type="PROSITE" id="PS50943"/>
    </source>
</evidence>
<organism evidence="2 3">
    <name type="scientific">Parafannyhessea umbonata</name>
    <dbReference type="NCBI Taxonomy" id="604330"/>
    <lineage>
        <taxon>Bacteria</taxon>
        <taxon>Bacillati</taxon>
        <taxon>Actinomycetota</taxon>
        <taxon>Coriobacteriia</taxon>
        <taxon>Coriobacteriales</taxon>
        <taxon>Atopobiaceae</taxon>
        <taxon>Parafannyhessea</taxon>
    </lineage>
</organism>
<dbReference type="SMART" id="SM00530">
    <property type="entry name" value="HTH_XRE"/>
    <property type="match status" value="1"/>
</dbReference>
<dbReference type="Gene3D" id="1.10.260.40">
    <property type="entry name" value="lambda repressor-like DNA-binding domains"/>
    <property type="match status" value="1"/>
</dbReference>